<evidence type="ECO:0000313" key="4">
    <source>
        <dbReference type="Proteomes" id="UP001209878"/>
    </source>
</evidence>
<comment type="caution">
    <text evidence="3">The sequence shown here is derived from an EMBL/GenBank/DDBJ whole genome shotgun (WGS) entry which is preliminary data.</text>
</comment>
<dbReference type="PROSITE" id="PS50011">
    <property type="entry name" value="PROTEIN_KINASE_DOM"/>
    <property type="match status" value="1"/>
</dbReference>
<keyword evidence="4" id="KW-1185">Reference proteome</keyword>
<dbReference type="AlphaFoldDB" id="A0AAD9KSE1"/>
<proteinExistence type="predicted"/>
<dbReference type="InterPro" id="IPR011009">
    <property type="entry name" value="Kinase-like_dom_sf"/>
</dbReference>
<dbReference type="GO" id="GO:0007169">
    <property type="term" value="P:cell surface receptor protein tyrosine kinase signaling pathway"/>
    <property type="evidence" value="ECO:0007669"/>
    <property type="project" value="TreeGrafter"/>
</dbReference>
<keyword evidence="1" id="KW-0472">Membrane</keyword>
<dbReference type="EMBL" id="JAODUO010000651">
    <property type="protein sequence ID" value="KAK2176601.1"/>
    <property type="molecule type" value="Genomic_DNA"/>
</dbReference>
<evidence type="ECO:0000259" key="2">
    <source>
        <dbReference type="PROSITE" id="PS50011"/>
    </source>
</evidence>
<keyword evidence="1" id="KW-0812">Transmembrane</keyword>
<feature type="transmembrane region" description="Helical" evidence="1">
    <location>
        <begin position="437"/>
        <end position="462"/>
    </location>
</feature>
<sequence length="705" mass="78101">MEWEASFDPSEYIPPVKSNHISSVKFGVVSSYGKLTVKDADCDILNRNIKFIFVHSLHVTVNATSGGYKYTLGNVRQNFVGVTGSRTVSVTFDLRRPTHCKETTSCKSEPVDVGPDIDKHTSPTRNVAWSGWTDSESGLETFSYKVYEMTPDNDNRLTEKPSPVITGTQSAYIDTLPEYTLPGPGIYSVVLEVTDSVGNIAVARRLLLWDSQSAVSTNPKRPMSVLDLTSVTEEGETYVWVTKTVDKNHPVTVTWSGHFENKFHHDNQLLNEVKPGKAHEGLDDNEGGRTVDAIRNVRGIVQFHAGYGVMNGSLPAYMPSVDLEENYKLEAPITDGGFIKVYVKATDVMGNSVSDSLIVRVDSTEPRFVDYTFQKNVDCSGTKLSYCSRIILHIHDKDSGIKTIRYVVTDLGVLKGLKGIDQCIPKLDDLKTGGPSIGVIVGIVIVILLLLVLIILLILFFITRRRQDRPYIPDSFADFNRTLAQSKLYWGNRGNTSSNQVRFKANVPKVTEDLEDKMITFSLHIARGLQELHAHKLVHRRLGVRNVLLKSDNVGGIVAKVAGFGPMRGEVQAGDNVDEAIPVKWMSPEQLNLSPGQRRKYNPKTDVWAFGVTLWEIFSKGGAPYPDIRSRELKKQLANGYRMSRPTHCPDNMFVQVIQPCWGDSAASRPTVAAIVTKIETLFVSGAPGGVYYAIGDNNAFEPDV</sequence>
<accession>A0AAD9KSE1</accession>
<keyword evidence="1" id="KW-1133">Transmembrane helix</keyword>
<dbReference type="PANTHER" id="PTHR24416">
    <property type="entry name" value="TYROSINE-PROTEIN KINASE RECEPTOR"/>
    <property type="match status" value="1"/>
</dbReference>
<dbReference type="GO" id="GO:0004714">
    <property type="term" value="F:transmembrane receptor protein tyrosine kinase activity"/>
    <property type="evidence" value="ECO:0007669"/>
    <property type="project" value="TreeGrafter"/>
</dbReference>
<dbReference type="SUPFAM" id="SSF56112">
    <property type="entry name" value="Protein kinase-like (PK-like)"/>
    <property type="match status" value="1"/>
</dbReference>
<feature type="domain" description="Protein kinase" evidence="2">
    <location>
        <begin position="327"/>
        <end position="683"/>
    </location>
</feature>
<reference evidence="3" key="1">
    <citation type="journal article" date="2023" name="Mol. Biol. Evol.">
        <title>Third-Generation Sequencing Reveals the Adaptive Role of the Epigenome in Three Deep-Sea Polychaetes.</title>
        <authorList>
            <person name="Perez M."/>
            <person name="Aroh O."/>
            <person name="Sun Y."/>
            <person name="Lan Y."/>
            <person name="Juniper S.K."/>
            <person name="Young C.R."/>
            <person name="Angers B."/>
            <person name="Qian P.Y."/>
        </authorList>
    </citation>
    <scope>NUCLEOTIDE SEQUENCE</scope>
    <source>
        <strain evidence="3">R07B-5</strain>
    </source>
</reference>
<dbReference type="GO" id="GO:0005886">
    <property type="term" value="C:plasma membrane"/>
    <property type="evidence" value="ECO:0007669"/>
    <property type="project" value="TreeGrafter"/>
</dbReference>
<dbReference type="PANTHER" id="PTHR24416:SF611">
    <property type="entry name" value="TYROSINE-PROTEIN KINASE TRANSMEMBRANE RECEPTOR ROR"/>
    <property type="match status" value="1"/>
</dbReference>
<protein>
    <recommendedName>
        <fullName evidence="2">Protein kinase domain-containing protein</fullName>
    </recommendedName>
</protein>
<dbReference type="GO" id="GO:0043235">
    <property type="term" value="C:receptor complex"/>
    <property type="evidence" value="ECO:0007669"/>
    <property type="project" value="TreeGrafter"/>
</dbReference>
<dbReference type="GO" id="GO:0005524">
    <property type="term" value="F:ATP binding"/>
    <property type="evidence" value="ECO:0007669"/>
    <property type="project" value="InterPro"/>
</dbReference>
<dbReference type="Proteomes" id="UP001209878">
    <property type="component" value="Unassembled WGS sequence"/>
</dbReference>
<dbReference type="InterPro" id="IPR050122">
    <property type="entry name" value="RTK"/>
</dbReference>
<dbReference type="InterPro" id="IPR001245">
    <property type="entry name" value="Ser-Thr/Tyr_kinase_cat_dom"/>
</dbReference>
<dbReference type="Pfam" id="PF07714">
    <property type="entry name" value="PK_Tyr_Ser-Thr"/>
    <property type="match status" value="1"/>
</dbReference>
<dbReference type="Gene3D" id="1.10.510.10">
    <property type="entry name" value="Transferase(Phosphotransferase) domain 1"/>
    <property type="match status" value="1"/>
</dbReference>
<evidence type="ECO:0000313" key="3">
    <source>
        <dbReference type="EMBL" id="KAK2176601.1"/>
    </source>
</evidence>
<dbReference type="InterPro" id="IPR000719">
    <property type="entry name" value="Prot_kinase_dom"/>
</dbReference>
<name>A0AAD9KSE1_RIDPI</name>
<dbReference type="PRINTS" id="PR00109">
    <property type="entry name" value="TYRKINASE"/>
</dbReference>
<organism evidence="3 4">
    <name type="scientific">Ridgeia piscesae</name>
    <name type="common">Tubeworm</name>
    <dbReference type="NCBI Taxonomy" id="27915"/>
    <lineage>
        <taxon>Eukaryota</taxon>
        <taxon>Metazoa</taxon>
        <taxon>Spiralia</taxon>
        <taxon>Lophotrochozoa</taxon>
        <taxon>Annelida</taxon>
        <taxon>Polychaeta</taxon>
        <taxon>Sedentaria</taxon>
        <taxon>Canalipalpata</taxon>
        <taxon>Sabellida</taxon>
        <taxon>Siboglinidae</taxon>
        <taxon>Ridgeia</taxon>
    </lineage>
</organism>
<gene>
    <name evidence="3" type="ORF">NP493_652g00031</name>
</gene>
<evidence type="ECO:0000256" key="1">
    <source>
        <dbReference type="SAM" id="Phobius"/>
    </source>
</evidence>